<evidence type="ECO:0000313" key="8">
    <source>
        <dbReference type="EMBL" id="QEN07614.1"/>
    </source>
</evidence>
<dbReference type="Pfam" id="PF01343">
    <property type="entry name" value="Peptidase_S49"/>
    <property type="match status" value="2"/>
</dbReference>
<dbReference type="RefSeq" id="WP_149485694.1">
    <property type="nucleotide sequence ID" value="NZ_CP036150.1"/>
</dbReference>
<dbReference type="GO" id="GO:0008236">
    <property type="term" value="F:serine-type peptidase activity"/>
    <property type="evidence" value="ECO:0007669"/>
    <property type="project" value="UniProtKB-KW"/>
</dbReference>
<keyword evidence="6" id="KW-0812">Transmembrane</keyword>
<dbReference type="Gene3D" id="3.90.226.10">
    <property type="entry name" value="2-enoyl-CoA Hydratase, Chain A, domain 1"/>
    <property type="match status" value="3"/>
</dbReference>
<dbReference type="InterPro" id="IPR002142">
    <property type="entry name" value="Peptidase_S49"/>
</dbReference>
<dbReference type="AlphaFoldDB" id="A0A5C1QM29"/>
<evidence type="ECO:0000256" key="1">
    <source>
        <dbReference type="ARBA" id="ARBA00008683"/>
    </source>
</evidence>
<dbReference type="Proteomes" id="UP000324209">
    <property type="component" value="Chromosome"/>
</dbReference>
<keyword evidence="6" id="KW-1133">Transmembrane helix</keyword>
<evidence type="ECO:0000256" key="3">
    <source>
        <dbReference type="ARBA" id="ARBA00022801"/>
    </source>
</evidence>
<evidence type="ECO:0000313" key="9">
    <source>
        <dbReference type="Proteomes" id="UP000324209"/>
    </source>
</evidence>
<dbReference type="PIRSF" id="PIRSF001217">
    <property type="entry name" value="Protease_4_SppA"/>
    <property type="match status" value="1"/>
</dbReference>
<dbReference type="CDD" id="cd07023">
    <property type="entry name" value="S49_Sppa_N_C"/>
    <property type="match status" value="1"/>
</dbReference>
<dbReference type="InterPro" id="IPR047272">
    <property type="entry name" value="S49_SppA_C"/>
</dbReference>
<evidence type="ECO:0000256" key="2">
    <source>
        <dbReference type="ARBA" id="ARBA00022670"/>
    </source>
</evidence>
<dbReference type="InterPro" id="IPR047217">
    <property type="entry name" value="S49_SppA_67K_type_N"/>
</dbReference>
<feature type="transmembrane region" description="Helical" evidence="6">
    <location>
        <begin position="20"/>
        <end position="41"/>
    </location>
</feature>
<name>A0A5C1QM29_9SPIO</name>
<organism evidence="8 9">
    <name type="scientific">Oceanispirochaeta crateris</name>
    <dbReference type="NCBI Taxonomy" id="2518645"/>
    <lineage>
        <taxon>Bacteria</taxon>
        <taxon>Pseudomonadati</taxon>
        <taxon>Spirochaetota</taxon>
        <taxon>Spirochaetia</taxon>
        <taxon>Spirochaetales</taxon>
        <taxon>Spirochaetaceae</taxon>
        <taxon>Oceanispirochaeta</taxon>
    </lineage>
</organism>
<dbReference type="NCBIfam" id="TIGR00705">
    <property type="entry name" value="SppA_67K"/>
    <property type="match status" value="1"/>
</dbReference>
<keyword evidence="3" id="KW-0378">Hydrolase</keyword>
<evidence type="ECO:0000259" key="7">
    <source>
        <dbReference type="Pfam" id="PF01343"/>
    </source>
</evidence>
<evidence type="ECO:0000256" key="4">
    <source>
        <dbReference type="ARBA" id="ARBA00022825"/>
    </source>
</evidence>
<dbReference type="SUPFAM" id="SSF52096">
    <property type="entry name" value="ClpP/crotonase"/>
    <property type="match status" value="2"/>
</dbReference>
<dbReference type="Gene3D" id="6.20.330.10">
    <property type="match status" value="1"/>
</dbReference>
<dbReference type="CDD" id="cd07018">
    <property type="entry name" value="S49_SppA_67K_type"/>
    <property type="match status" value="1"/>
</dbReference>
<comment type="similarity">
    <text evidence="1">Belongs to the peptidase S49 family.</text>
</comment>
<dbReference type="PANTHER" id="PTHR33209">
    <property type="entry name" value="PROTEASE 4"/>
    <property type="match status" value="1"/>
</dbReference>
<dbReference type="PANTHER" id="PTHR33209:SF1">
    <property type="entry name" value="PEPTIDASE S49 DOMAIN-CONTAINING PROTEIN"/>
    <property type="match status" value="1"/>
</dbReference>
<protein>
    <submittedName>
        <fullName evidence="8">Signal peptide peptidase SppA</fullName>
    </submittedName>
</protein>
<keyword evidence="2" id="KW-0645">Protease</keyword>
<dbReference type="KEGG" id="ock:EXM22_06290"/>
<keyword evidence="4" id="KW-0720">Serine protease</keyword>
<feature type="domain" description="Peptidase S49" evidence="7">
    <location>
        <begin position="130"/>
        <end position="286"/>
    </location>
</feature>
<evidence type="ECO:0000256" key="6">
    <source>
        <dbReference type="SAM" id="Phobius"/>
    </source>
</evidence>
<sequence>MKHHRKKGFFSSIFASLNLLRLIIINLVFWSIVILILISFLPSTVQVPHNSLLYLKPVGTLSEMNDGDALPQWMEALAGPVSETSAFRLSRTIRTAAEDRRIKLLVMDLSELQYASLAVLQEIESDIRYFRSKGKSLFTWADHYNLYSYYLASGADSVYMDPMGQVLLPGFSLYKTYYGKAMDKWNLEMAYFHAGEFKSYGNSYISSSMSEDMKEENRRWLNKLWSQYVSRVGENRGLKPGQLESWIQNYPSLISKQGASESSAALSSQLIDSLLNFSEFDREMMRHLEEGSDSVVMGADYERLLDREASIQGEKTVAVLSAAGQIHQGEGSPWSIGSDSLISSLDEIGADRSVGALVLRLDTGGGSAYASELIRRKLIELKTKGKTVLISMGGVTASGGYWIATAGDEIWTAPGTITGSIGVFTLIPQVASFAEETLGIRSDGVGTTWMSGQERIDQPLNSQSKTVFQSSVNHTYEQFLELVSESRNLEMKTLRPLAEGRIWSGEEAVEIGLADHSGTLQESIAAAASLAGLEEFNIRYHRQGTMSLRQSLMKLQQGKISIFDFLPGIDVSMPELVPGRVYALSQLGNK</sequence>
<feature type="domain" description="Peptidase S49" evidence="7">
    <location>
        <begin position="381"/>
        <end position="533"/>
    </location>
</feature>
<dbReference type="GO" id="GO:0016020">
    <property type="term" value="C:membrane"/>
    <property type="evidence" value="ECO:0007669"/>
    <property type="project" value="InterPro"/>
</dbReference>
<dbReference type="OrthoDB" id="9764363at2"/>
<keyword evidence="6" id="KW-0472">Membrane</keyword>
<evidence type="ECO:0000256" key="5">
    <source>
        <dbReference type="PIRSR" id="PIRSR001217-1"/>
    </source>
</evidence>
<dbReference type="InterPro" id="IPR004634">
    <property type="entry name" value="Pept_S49_pIV"/>
</dbReference>
<feature type="active site" description="Nucleophile" evidence="5">
    <location>
        <position position="398"/>
    </location>
</feature>
<keyword evidence="9" id="KW-1185">Reference proteome</keyword>
<gene>
    <name evidence="8" type="primary">sppA</name>
    <name evidence="8" type="ORF">EXM22_06290</name>
</gene>
<accession>A0A5C1QM29</accession>
<dbReference type="GO" id="GO:0006465">
    <property type="term" value="P:signal peptide processing"/>
    <property type="evidence" value="ECO:0007669"/>
    <property type="project" value="InterPro"/>
</dbReference>
<dbReference type="InterPro" id="IPR029045">
    <property type="entry name" value="ClpP/crotonase-like_dom_sf"/>
</dbReference>
<reference evidence="8 9" key="1">
    <citation type="submission" date="2019-02" db="EMBL/GenBank/DDBJ databases">
        <title>Complete Genome Sequence and Methylome Analysis of free living Spirochaetas.</title>
        <authorList>
            <person name="Fomenkov A."/>
            <person name="Dubinina G."/>
            <person name="Leshcheva N."/>
            <person name="Mikheeva N."/>
            <person name="Grabovich M."/>
            <person name="Vincze T."/>
            <person name="Roberts R.J."/>
        </authorList>
    </citation>
    <scope>NUCLEOTIDE SEQUENCE [LARGE SCALE GENOMIC DNA]</scope>
    <source>
        <strain evidence="8 9">K2</strain>
    </source>
</reference>
<proteinExistence type="inferred from homology"/>
<dbReference type="EMBL" id="CP036150">
    <property type="protein sequence ID" value="QEN07614.1"/>
    <property type="molecule type" value="Genomic_DNA"/>
</dbReference>
<feature type="active site" description="Proton donor/acceptor" evidence="5">
    <location>
        <position position="198"/>
    </location>
</feature>